<dbReference type="SUPFAM" id="SSF46785">
    <property type="entry name" value="Winged helix' DNA-binding domain"/>
    <property type="match status" value="1"/>
</dbReference>
<dbReference type="InterPro" id="IPR036388">
    <property type="entry name" value="WH-like_DNA-bd_sf"/>
</dbReference>
<feature type="domain" description="DEP" evidence="3">
    <location>
        <begin position="722"/>
        <end position="800"/>
    </location>
</feature>
<dbReference type="SMART" id="SM00049">
    <property type="entry name" value="DEP"/>
    <property type="match status" value="1"/>
</dbReference>
<reference evidence="4 5" key="1">
    <citation type="submission" date="2024-10" db="EMBL/GenBank/DDBJ databases">
        <title>Updated reference genomes for cyclostephanoid diatoms.</title>
        <authorList>
            <person name="Roberts W.R."/>
            <person name="Alverson A.J."/>
        </authorList>
    </citation>
    <scope>NUCLEOTIDE SEQUENCE [LARGE SCALE GENOMIC DNA]</scope>
    <source>
        <strain evidence="4 5">AJA010-31</strain>
    </source>
</reference>
<feature type="repeat" description="WD" evidence="1">
    <location>
        <begin position="322"/>
        <end position="354"/>
    </location>
</feature>
<dbReference type="AlphaFoldDB" id="A0ABD3QTU3"/>
<evidence type="ECO:0000256" key="1">
    <source>
        <dbReference type="PROSITE-ProRule" id="PRU00221"/>
    </source>
</evidence>
<dbReference type="InterPro" id="IPR036322">
    <property type="entry name" value="WD40_repeat_dom_sf"/>
</dbReference>
<dbReference type="InterPro" id="IPR036390">
    <property type="entry name" value="WH_DNA-bd_sf"/>
</dbReference>
<dbReference type="InterPro" id="IPR000591">
    <property type="entry name" value="DEP_dom"/>
</dbReference>
<protein>
    <recommendedName>
        <fullName evidence="3">DEP domain-containing protein</fullName>
    </recommendedName>
</protein>
<feature type="compositionally biased region" description="Acidic residues" evidence="2">
    <location>
        <begin position="54"/>
        <end position="65"/>
    </location>
</feature>
<feature type="region of interest" description="Disordered" evidence="2">
    <location>
        <begin position="1"/>
        <end position="131"/>
    </location>
</feature>
<feature type="region of interest" description="Disordered" evidence="2">
    <location>
        <begin position="188"/>
        <end position="267"/>
    </location>
</feature>
<dbReference type="CDD" id="cd04371">
    <property type="entry name" value="DEP"/>
    <property type="match status" value="1"/>
</dbReference>
<organism evidence="4 5">
    <name type="scientific">Cyclotella atomus</name>
    <dbReference type="NCBI Taxonomy" id="382360"/>
    <lineage>
        <taxon>Eukaryota</taxon>
        <taxon>Sar</taxon>
        <taxon>Stramenopiles</taxon>
        <taxon>Ochrophyta</taxon>
        <taxon>Bacillariophyta</taxon>
        <taxon>Coscinodiscophyceae</taxon>
        <taxon>Thalassiosirophycidae</taxon>
        <taxon>Stephanodiscales</taxon>
        <taxon>Stephanodiscaceae</taxon>
        <taxon>Cyclotella</taxon>
    </lineage>
</organism>
<evidence type="ECO:0000259" key="3">
    <source>
        <dbReference type="PROSITE" id="PS50186"/>
    </source>
</evidence>
<evidence type="ECO:0000313" key="4">
    <source>
        <dbReference type="EMBL" id="KAL3803572.1"/>
    </source>
</evidence>
<dbReference type="InterPro" id="IPR053299">
    <property type="entry name" value="ASTRA_WD_repeat"/>
</dbReference>
<name>A0ABD3QTU3_9STRA</name>
<dbReference type="EMBL" id="JALLPJ020000067">
    <property type="protein sequence ID" value="KAL3803572.1"/>
    <property type="molecule type" value="Genomic_DNA"/>
</dbReference>
<dbReference type="GO" id="GO:0005829">
    <property type="term" value="C:cytosol"/>
    <property type="evidence" value="ECO:0007669"/>
    <property type="project" value="UniProtKB-ARBA"/>
</dbReference>
<dbReference type="Gene3D" id="2.130.10.10">
    <property type="entry name" value="YVTN repeat-like/Quinoprotein amine dehydrogenase"/>
    <property type="match status" value="2"/>
</dbReference>
<keyword evidence="1" id="KW-0853">WD repeat</keyword>
<dbReference type="PROSITE" id="PS50082">
    <property type="entry name" value="WD_REPEATS_2"/>
    <property type="match status" value="1"/>
</dbReference>
<accession>A0ABD3QTU3</accession>
<dbReference type="Pfam" id="PF00610">
    <property type="entry name" value="DEP"/>
    <property type="match status" value="1"/>
</dbReference>
<dbReference type="SMART" id="SM00320">
    <property type="entry name" value="WD40"/>
    <property type="match status" value="4"/>
</dbReference>
<dbReference type="PROSITE" id="PS50186">
    <property type="entry name" value="DEP"/>
    <property type="match status" value="1"/>
</dbReference>
<dbReference type="Pfam" id="PF00400">
    <property type="entry name" value="WD40"/>
    <property type="match status" value="1"/>
</dbReference>
<dbReference type="PANTHER" id="PTHR44156">
    <property type="entry name" value="SUPERNUMERARY LIMBS, ISOFORM B-RELATED"/>
    <property type="match status" value="1"/>
</dbReference>
<evidence type="ECO:0000313" key="5">
    <source>
        <dbReference type="Proteomes" id="UP001530400"/>
    </source>
</evidence>
<dbReference type="InterPro" id="IPR015943">
    <property type="entry name" value="WD40/YVTN_repeat-like_dom_sf"/>
</dbReference>
<feature type="compositionally biased region" description="Low complexity" evidence="2">
    <location>
        <begin position="252"/>
        <end position="267"/>
    </location>
</feature>
<dbReference type="Proteomes" id="UP001530400">
    <property type="component" value="Unassembled WGS sequence"/>
</dbReference>
<evidence type="ECO:0000256" key="2">
    <source>
        <dbReference type="SAM" id="MobiDB-lite"/>
    </source>
</evidence>
<feature type="compositionally biased region" description="Basic residues" evidence="2">
    <location>
        <begin position="33"/>
        <end position="42"/>
    </location>
</feature>
<feature type="compositionally biased region" description="Polar residues" evidence="2">
    <location>
        <begin position="238"/>
        <end position="251"/>
    </location>
</feature>
<gene>
    <name evidence="4" type="ORF">ACHAWO_012887</name>
</gene>
<sequence length="823" mass="90222">MGNNHSSPICNRLCPGSTRPLQEDPDEWFDTGKKKKRSKPSRKTGFPKTLPSLPEDEENPEEGTVADEKSSETTTLTRGSSSGSNRSKLSDPSPLSTPQDEDTAPQDVSKGRRHSDAVDLKKVRSTKSPTAKLTFVNGQFVDLKTAEGKEMAAAAKAIEAGEGISNDGIRRHEVAGVDASIYAGHGGVLPATSGHKKGGKGSSDKSSSSSDSPPMRIGRKTIMPNLGKKNSMGKRSDSNASQGSEASFKTASSTGSSTSGCESEGNSHNAVTSIISLGHAGDGYFLTASKYDRVIKMWRATDKSLNVDGSNAVPDIKFVRDFVGHTTGVTTLTRVDDKGRFLSASKDGVVILWDSRYDSGDEEEEEKEEHRIILGKFDKMDRRAVKTICMVQQGSYVRPDDEIDFAMLRAAARKTLMAGSAGLQQAAREKHVIGCSCEFATITGHHNVVKLWSVNHIEHQEGIKPGGNCAEVKLEQEIKNDIVIQALTALLDEGVILTGDRMGNIKLWRGGKNMLGANKGWTCERTFNTKKKKLQTVDAVMDSSITALRFLSDDIFISGCRGGGLRMWNVDSEKDLIGINGAHSEEIVDIKLGCFEQKKKSCIAHAVFTSASEDGKVLTWNVALSKNDKPKPLCFDVVNHSIARRYFSDRESQTINGLECIDVPNTSSCDVRKAMFSTSSGGDIHLLKVQLIPNAESQDALILHREQIEQEAITLHSIAPDLLNSVEIKDRKRKMLKYKLCFVGSEAITCLIDKGHAVSRKDALDLCRILESRFNLFHLASHSGRERPLEDDEEYYRFTDECVEKWADRRNIMKQSLSKSARM</sequence>
<comment type="caution">
    <text evidence="4">The sequence shown here is derived from an EMBL/GenBank/DDBJ whole genome shotgun (WGS) entry which is preliminary data.</text>
</comment>
<dbReference type="Gene3D" id="1.10.10.10">
    <property type="entry name" value="Winged helix-like DNA-binding domain superfamily/Winged helix DNA-binding domain"/>
    <property type="match status" value="1"/>
</dbReference>
<dbReference type="PROSITE" id="PS50294">
    <property type="entry name" value="WD_REPEATS_REGION"/>
    <property type="match status" value="1"/>
</dbReference>
<dbReference type="InterPro" id="IPR001680">
    <property type="entry name" value="WD40_rpt"/>
</dbReference>
<feature type="compositionally biased region" description="Low complexity" evidence="2">
    <location>
        <begin position="72"/>
        <end position="87"/>
    </location>
</feature>
<keyword evidence="5" id="KW-1185">Reference proteome</keyword>
<dbReference type="SUPFAM" id="SSF50978">
    <property type="entry name" value="WD40 repeat-like"/>
    <property type="match status" value="1"/>
</dbReference>
<proteinExistence type="predicted"/>